<reference evidence="2" key="1">
    <citation type="journal article" date="2019" name="Int. J. Syst. Evol. Microbiol.">
        <title>The Global Catalogue of Microorganisms (GCM) 10K type strain sequencing project: providing services to taxonomists for standard genome sequencing and annotation.</title>
        <authorList>
            <consortium name="The Broad Institute Genomics Platform"/>
            <consortium name="The Broad Institute Genome Sequencing Center for Infectious Disease"/>
            <person name="Wu L."/>
            <person name="Ma J."/>
        </authorList>
    </citation>
    <scope>NUCLEOTIDE SEQUENCE [LARGE SCALE GENOMIC DNA]</scope>
    <source>
        <strain evidence="2">JCM 17551</strain>
    </source>
</reference>
<organism evidence="1 2">
    <name type="scientific">Litoribacillus peritrichatus</name>
    <dbReference type="NCBI Taxonomy" id="718191"/>
    <lineage>
        <taxon>Bacteria</taxon>
        <taxon>Pseudomonadati</taxon>
        <taxon>Pseudomonadota</taxon>
        <taxon>Gammaproteobacteria</taxon>
        <taxon>Oceanospirillales</taxon>
        <taxon>Oceanospirillaceae</taxon>
        <taxon>Litoribacillus</taxon>
    </lineage>
</organism>
<protein>
    <submittedName>
        <fullName evidence="1">Uncharacterized protein</fullName>
    </submittedName>
</protein>
<gene>
    <name evidence="1" type="ORF">GCM10022277_05870</name>
</gene>
<name>A0ABP7M4Q8_9GAMM</name>
<dbReference type="Proteomes" id="UP001501565">
    <property type="component" value="Unassembled WGS sequence"/>
</dbReference>
<keyword evidence="2" id="KW-1185">Reference proteome</keyword>
<comment type="caution">
    <text evidence="1">The sequence shown here is derived from an EMBL/GenBank/DDBJ whole genome shotgun (WGS) entry which is preliminary data.</text>
</comment>
<evidence type="ECO:0000313" key="2">
    <source>
        <dbReference type="Proteomes" id="UP001501565"/>
    </source>
</evidence>
<evidence type="ECO:0000313" key="1">
    <source>
        <dbReference type="EMBL" id="GAA3914169.1"/>
    </source>
</evidence>
<proteinExistence type="predicted"/>
<dbReference type="EMBL" id="BAABBN010000004">
    <property type="protein sequence ID" value="GAA3914169.1"/>
    <property type="molecule type" value="Genomic_DNA"/>
</dbReference>
<accession>A0ABP7M4Q8</accession>
<sequence>MAHNLYFFMCLKFEHEDSIMEMTDENIEIWYDDDDYYDDGVEM</sequence>